<protein>
    <submittedName>
        <fullName evidence="10">Twisted gastrulation homolog 1</fullName>
    </submittedName>
</protein>
<dbReference type="Proteomes" id="UP001295444">
    <property type="component" value="Chromosome 05"/>
</dbReference>
<dbReference type="AlphaFoldDB" id="A0AAD1S7S6"/>
<dbReference type="PANTHER" id="PTHR12312:SF18">
    <property type="entry name" value="TWISTED GASTRULATION BMP SIGNALING MODULATOR 1"/>
    <property type="match status" value="1"/>
</dbReference>
<evidence type="ECO:0000256" key="6">
    <source>
        <dbReference type="ARBA" id="ARBA00023180"/>
    </source>
</evidence>
<proteinExistence type="inferred from homology"/>
<dbReference type="GO" id="GO:0030510">
    <property type="term" value="P:regulation of BMP signaling pathway"/>
    <property type="evidence" value="ECO:0007669"/>
    <property type="project" value="TreeGrafter"/>
</dbReference>
<dbReference type="InterPro" id="IPR006761">
    <property type="entry name" value="Tsg"/>
</dbReference>
<organism evidence="10 11">
    <name type="scientific">Pelobates cultripes</name>
    <name type="common">Western spadefoot toad</name>
    <dbReference type="NCBI Taxonomy" id="61616"/>
    <lineage>
        <taxon>Eukaryota</taxon>
        <taxon>Metazoa</taxon>
        <taxon>Chordata</taxon>
        <taxon>Craniata</taxon>
        <taxon>Vertebrata</taxon>
        <taxon>Euteleostomi</taxon>
        <taxon>Amphibia</taxon>
        <taxon>Batrachia</taxon>
        <taxon>Anura</taxon>
        <taxon>Pelobatoidea</taxon>
        <taxon>Pelobatidae</taxon>
        <taxon>Pelobates</taxon>
    </lineage>
</organism>
<evidence type="ECO:0000259" key="8">
    <source>
        <dbReference type="Pfam" id="PF04668"/>
    </source>
</evidence>
<evidence type="ECO:0000256" key="1">
    <source>
        <dbReference type="ARBA" id="ARBA00004613"/>
    </source>
</evidence>
<evidence type="ECO:0000259" key="9">
    <source>
        <dbReference type="Pfam" id="PF23782"/>
    </source>
</evidence>
<evidence type="ECO:0000256" key="3">
    <source>
        <dbReference type="ARBA" id="ARBA00022473"/>
    </source>
</evidence>
<dbReference type="Pfam" id="PF23782">
    <property type="entry name" value="Tsg_N"/>
    <property type="match status" value="1"/>
</dbReference>
<dbReference type="GO" id="GO:0005615">
    <property type="term" value="C:extracellular space"/>
    <property type="evidence" value="ECO:0007669"/>
    <property type="project" value="TreeGrafter"/>
</dbReference>
<keyword evidence="5" id="KW-0732">Signal</keyword>
<evidence type="ECO:0000256" key="2">
    <source>
        <dbReference type="ARBA" id="ARBA00010047"/>
    </source>
</evidence>
<reference evidence="10" key="1">
    <citation type="submission" date="2022-03" db="EMBL/GenBank/DDBJ databases">
        <authorList>
            <person name="Alioto T."/>
            <person name="Alioto T."/>
            <person name="Gomez Garrido J."/>
        </authorList>
    </citation>
    <scope>NUCLEOTIDE SEQUENCE</scope>
</reference>
<comment type="subcellular location">
    <subcellularLocation>
        <location evidence="1">Secreted</location>
    </subcellularLocation>
</comment>
<feature type="domain" description="Tsg C-terminal" evidence="8">
    <location>
        <begin position="103"/>
        <end position="229"/>
    </location>
</feature>
<keyword evidence="7" id="KW-0472">Membrane</keyword>
<feature type="non-terminal residue" evidence="10">
    <location>
        <position position="247"/>
    </location>
</feature>
<comment type="similarity">
    <text evidence="2">Belongs to the twisted gastrulation protein family.</text>
</comment>
<evidence type="ECO:0000256" key="7">
    <source>
        <dbReference type="SAM" id="Phobius"/>
    </source>
</evidence>
<sequence length="247" mass="27308">MNKEYGNGKHGVSQMQQSWMWNSVLLVFVVVCCSVIPSVIGCNKALCASDVSKCLLQELCQCQMKEGRCPCCQECSLCLGSVWDQCCDCVGLCSEDKKARRHSARRSSLEELPVPVPSLFRALSGVQEGDPSLGWSAHSLTVSEEFTQKSHMDHILLGDDSVVPSPPLVNMSGLCTVLYFNTCMSMRHCHQSCESVGSSRYRWFHNGCCQCIGPDCYGYGSKEPLCLQCHIKTLLGAKMIQWKSSRA</sequence>
<gene>
    <name evidence="10" type="ORF">PECUL_23A044055</name>
</gene>
<accession>A0AAD1S7S6</accession>
<dbReference type="Pfam" id="PF04668">
    <property type="entry name" value="Tsg"/>
    <property type="match status" value="1"/>
</dbReference>
<evidence type="ECO:0000313" key="11">
    <source>
        <dbReference type="Proteomes" id="UP001295444"/>
    </source>
</evidence>
<dbReference type="EMBL" id="OW240916">
    <property type="protein sequence ID" value="CAH2294448.1"/>
    <property type="molecule type" value="Genomic_DNA"/>
</dbReference>
<dbReference type="PANTHER" id="PTHR12312">
    <property type="entry name" value="TWISTED GASTRULATION PROTEIN HOMOLOG 1-A-RELATED"/>
    <property type="match status" value="1"/>
</dbReference>
<evidence type="ECO:0000256" key="4">
    <source>
        <dbReference type="ARBA" id="ARBA00022525"/>
    </source>
</evidence>
<feature type="domain" description="Tsg N-terminal" evidence="9">
    <location>
        <begin position="41"/>
        <end position="98"/>
    </location>
</feature>
<keyword evidence="3" id="KW-0217">Developmental protein</keyword>
<keyword evidence="11" id="KW-1185">Reference proteome</keyword>
<keyword evidence="6" id="KW-0325">Glycoprotein</keyword>
<keyword evidence="7" id="KW-1133">Transmembrane helix</keyword>
<keyword evidence="7" id="KW-0812">Transmembrane</keyword>
<dbReference type="InterPro" id="IPR057635">
    <property type="entry name" value="Tsg_N"/>
</dbReference>
<evidence type="ECO:0000256" key="5">
    <source>
        <dbReference type="ARBA" id="ARBA00022729"/>
    </source>
</evidence>
<evidence type="ECO:0000313" key="10">
    <source>
        <dbReference type="EMBL" id="CAH2294448.1"/>
    </source>
</evidence>
<keyword evidence="4" id="KW-0964">Secreted</keyword>
<name>A0AAD1S7S6_PELCU</name>
<feature type="transmembrane region" description="Helical" evidence="7">
    <location>
        <begin position="21"/>
        <end position="40"/>
    </location>
</feature>
<dbReference type="InterPro" id="IPR057726">
    <property type="entry name" value="Tsg_C"/>
</dbReference>